<proteinExistence type="predicted"/>
<dbReference type="GeneID" id="106817647"/>
<dbReference type="InterPro" id="IPR035892">
    <property type="entry name" value="C2_domain_sf"/>
</dbReference>
<dbReference type="RefSeq" id="XP_014677819.1">
    <property type="nucleotide sequence ID" value="XM_014822333.1"/>
</dbReference>
<dbReference type="SMART" id="SM00239">
    <property type="entry name" value="C2"/>
    <property type="match status" value="1"/>
</dbReference>
<feature type="domain" description="C2" evidence="2">
    <location>
        <begin position="791"/>
        <end position="908"/>
    </location>
</feature>
<evidence type="ECO:0000256" key="1">
    <source>
        <dbReference type="SAM" id="MobiDB-lite"/>
    </source>
</evidence>
<dbReference type="PROSITE" id="PS50004">
    <property type="entry name" value="C2"/>
    <property type="match status" value="1"/>
</dbReference>
<feature type="region of interest" description="Disordered" evidence="1">
    <location>
        <begin position="723"/>
        <end position="782"/>
    </location>
</feature>
<sequence length="939" mass="103536">MPLVWRDSRIVGSGVMKRSILRNILNLPAACAKAATTPGQDCWQRSNAGVTQGAEDLESTYVAGEMVDDEGYYQGIYVGCTSKRDADTRQAAPTSLLHQPSATAPRAEPETSDCTFDEDSIDEDEGRLKVAVATDAATRCDDDIPVGRIEMAPNGRHLFFADASVVFNGDQPTVGQQSARETAVEVSTSRGAVEERSTVLSQCTVEAPAGSDAMNSERLYGYSNADDDSDTLVKVRELMKEKPASANSRGRFPDAAMDVSISDAQRCTLPNRLESRSLASASVDRTCSIAAISRHGVNTCMSDSFASESPQIVSNPRLASLAAAQCNNRMRNQAIPSQQIGRKNACNEAVAPVALARGFVHDANLPHEQVDSGCRATTSDDIVAARSVNSGDTTCSTATDHVRDFAVRQARNMTSLTKRSPVKRVIVSPRRVTMRYVDARSVRAARASCYVASPRKAAIRKLETKTAQRHAHRQTVADSPRRISKKRLGSRGTPCRERTYGRAPLQRRERSRSGKSRRCLSLQAARCRHCCCCCCRKMQATACGYGEERHGSRKVSAWRDDFCSDEDDAEEEEVEDEEEGESFSSLQAHVNELSLYGASDGSDYSTDSESETAPPGRCACKSSPQRLQYARFRVKTTQQARVHKLASHAMLRRSNRQRVPSQRYDARPTHDIEWLSQAGGRLADPCWDELKSEVRYCGGNAREASAAADVQPVDRQVSMHGMWHNQRSGSSSNSSSRNDLQLQNPSPLRHRRGRREEKEKQREGYQGKVGRGQQRSHSVSRRDIPDRVIHLAGQLQLGIGAHFGMLSVTVAQAKGLQPKGRRPPNTFIKVSLVPDTEKRTFCTTDAVTSSYAPHFNQQFSFELLEEDRKKRLLISVWNQHLSSSEFLGCMSFGVKHLLDSTKEVNGWFHLLREDLGKAKHLNAVSGSSKRYIAAGIEAE</sequence>
<feature type="compositionally biased region" description="Basic and acidic residues" evidence="1">
    <location>
        <begin position="494"/>
        <end position="509"/>
    </location>
</feature>
<dbReference type="PANTHER" id="PTHR46848">
    <property type="entry name" value="REGULATOR OF G-PROTEIN SIGNALING 3"/>
    <property type="match status" value="1"/>
</dbReference>
<feature type="region of interest" description="Disordered" evidence="1">
    <location>
        <begin position="597"/>
        <end position="620"/>
    </location>
</feature>
<dbReference type="Pfam" id="PF00168">
    <property type="entry name" value="C2"/>
    <property type="match status" value="1"/>
</dbReference>
<evidence type="ECO:0000313" key="4">
    <source>
        <dbReference type="RefSeq" id="XP_014677819.1"/>
    </source>
</evidence>
<evidence type="ECO:0000259" key="2">
    <source>
        <dbReference type="PROSITE" id="PS50004"/>
    </source>
</evidence>
<dbReference type="SUPFAM" id="SSF49562">
    <property type="entry name" value="C2 domain (Calcium/lipid-binding domain, CaLB)"/>
    <property type="match status" value="1"/>
</dbReference>
<feature type="region of interest" description="Disordered" evidence="1">
    <location>
        <begin position="94"/>
        <end position="121"/>
    </location>
</feature>
<dbReference type="InterPro" id="IPR000008">
    <property type="entry name" value="C2_dom"/>
</dbReference>
<dbReference type="PANTHER" id="PTHR46848:SF1">
    <property type="entry name" value="REGULATOR OF G-PROTEIN SIGNALING 3"/>
    <property type="match status" value="1"/>
</dbReference>
<accession>A0ABM1F048</accession>
<gene>
    <name evidence="4" type="primary">LOC106817647</name>
</gene>
<organism evidence="3 4">
    <name type="scientific">Priapulus caudatus</name>
    <name type="common">Priapulid worm</name>
    <dbReference type="NCBI Taxonomy" id="37621"/>
    <lineage>
        <taxon>Eukaryota</taxon>
        <taxon>Metazoa</taxon>
        <taxon>Ecdysozoa</taxon>
        <taxon>Scalidophora</taxon>
        <taxon>Priapulida</taxon>
        <taxon>Priapulimorpha</taxon>
        <taxon>Priapulimorphida</taxon>
        <taxon>Priapulidae</taxon>
        <taxon>Priapulus</taxon>
    </lineage>
</organism>
<protein>
    <submittedName>
        <fullName evidence="4">Uncharacterized protein LOC106817647 isoform X1</fullName>
    </submittedName>
</protein>
<feature type="compositionally biased region" description="Basic and acidic residues" evidence="1">
    <location>
        <begin position="754"/>
        <end position="765"/>
    </location>
</feature>
<name>A0ABM1F048_PRICU</name>
<dbReference type="Gene3D" id="2.60.40.150">
    <property type="entry name" value="C2 domain"/>
    <property type="match status" value="1"/>
</dbReference>
<dbReference type="Proteomes" id="UP000695022">
    <property type="component" value="Unplaced"/>
</dbReference>
<feature type="compositionally biased region" description="Low complexity" evidence="1">
    <location>
        <begin position="727"/>
        <end position="738"/>
    </location>
</feature>
<feature type="region of interest" description="Disordered" evidence="1">
    <location>
        <begin position="464"/>
        <end position="509"/>
    </location>
</feature>
<keyword evidence="3" id="KW-1185">Reference proteome</keyword>
<reference evidence="4" key="1">
    <citation type="submission" date="2025-08" db="UniProtKB">
        <authorList>
            <consortium name="RefSeq"/>
        </authorList>
    </citation>
    <scope>IDENTIFICATION</scope>
</reference>
<evidence type="ECO:0000313" key="3">
    <source>
        <dbReference type="Proteomes" id="UP000695022"/>
    </source>
</evidence>